<evidence type="ECO:0000313" key="18">
    <source>
        <dbReference type="EMBL" id="RKO96613.1"/>
    </source>
</evidence>
<keyword evidence="21" id="KW-1185">Reference proteome</keyword>
<reference evidence="19" key="2">
    <citation type="submission" date="2018-04" db="EMBL/GenBank/DDBJ databases">
        <title>Leveraging single-cell genomics to expand the Fungal Tree of Life.</title>
        <authorList>
            <consortium name="DOE Joint Genome Institute"/>
            <person name="Ahrendt S.R."/>
            <person name="Quandt C.A."/>
            <person name="Ciobanu D."/>
            <person name="Clum A."/>
            <person name="Salamov A."/>
            <person name="Andreopoulos B."/>
            <person name="Cheng J.-F."/>
            <person name="Woyke T."/>
            <person name="Pelin A."/>
            <person name="Henrissat B."/>
            <person name="Benny G.L."/>
            <person name="Smith M.E."/>
            <person name="James T.Y."/>
            <person name="Grigoriev I.V."/>
        </authorList>
    </citation>
    <scope>NUCLEOTIDE SEQUENCE</scope>
    <source>
        <strain evidence="19">ATCC 52028</strain>
    </source>
</reference>
<evidence type="ECO:0000256" key="16">
    <source>
        <dbReference type="PIRSR" id="PIRSR602326-1"/>
    </source>
</evidence>
<gene>
    <name evidence="18" type="ORF">CAUPRSCDRAFT_7908</name>
    <name evidence="19" type="ORF">CXG81DRAFT_11306</name>
</gene>
<dbReference type="GO" id="GO:0046872">
    <property type="term" value="F:metal ion binding"/>
    <property type="evidence" value="ECO:0007669"/>
    <property type="project" value="UniProtKB-KW"/>
</dbReference>
<keyword evidence="9" id="KW-0999">Mitochondrion inner membrane</keyword>
<reference evidence="20 21" key="1">
    <citation type="journal article" date="2018" name="Nat. Microbiol.">
        <title>Leveraging single-cell genomics to expand the fungal tree of life.</title>
        <authorList>
            <person name="Ahrendt S.R."/>
            <person name="Quandt C.A."/>
            <person name="Ciobanu D."/>
            <person name="Clum A."/>
            <person name="Salamov A."/>
            <person name="Andreopoulos B."/>
            <person name="Cheng J.F."/>
            <person name="Woyke T."/>
            <person name="Pelin A."/>
            <person name="Henrissat B."/>
            <person name="Reynolds N.K."/>
            <person name="Benny G.L."/>
            <person name="Smith M.E."/>
            <person name="James T.Y."/>
            <person name="Grigoriev I.V."/>
        </authorList>
    </citation>
    <scope>NUCLEOTIDE SEQUENCE [LARGE SCALE GENOMIC DNA]</scope>
    <source>
        <strain evidence="20 21">ATCC 52028</strain>
    </source>
</reference>
<dbReference type="STRING" id="1555241.A0A4V1IUW7"/>
<dbReference type="GO" id="GO:0006122">
    <property type="term" value="P:mitochondrial electron transport, ubiquinol to cytochrome c"/>
    <property type="evidence" value="ECO:0007669"/>
    <property type="project" value="TreeGrafter"/>
</dbReference>
<evidence type="ECO:0000256" key="3">
    <source>
        <dbReference type="ARBA" id="ARBA00012951"/>
    </source>
</evidence>
<keyword evidence="14" id="KW-0472">Membrane</keyword>
<dbReference type="Gene3D" id="1.10.760.10">
    <property type="entry name" value="Cytochrome c-like domain"/>
    <property type="match status" value="1"/>
</dbReference>
<comment type="cofactor">
    <cofactor evidence="16">
        <name>heme c</name>
        <dbReference type="ChEBI" id="CHEBI:61717"/>
    </cofactor>
    <text evidence="16">Binds 1 heme c group covalently per subunit.</text>
</comment>
<evidence type="ECO:0000256" key="13">
    <source>
        <dbReference type="ARBA" id="ARBA00023128"/>
    </source>
</evidence>
<evidence type="ECO:0000259" key="17">
    <source>
        <dbReference type="PROSITE" id="PS51007"/>
    </source>
</evidence>
<dbReference type="PROSITE" id="PS51007">
    <property type="entry name" value="CYTC"/>
    <property type="match status" value="1"/>
</dbReference>
<sequence length="271" mass="30226">MNVSARSALSRLGLEVGEHAHAFSTPDHGLHPVHYPWDHNGAFATYDHAALRRGYQVYKDVCSACHSMSRIAWRNLIGVTHTEAEVKAMAAETTYYDGPDAEGEMHERPGKASDYFPSPYINDDAARAANAGALPPDLSCIARARHGEENYIFSLLTGYYDAPAGVTVRDGLHYNPYFPGGTIGMAQVLFDGVVDYEDGTPNTASQLARDVSTFLAWASYPEFDERKKMGMKFMIITTGLFGLSVWWKRFKWSYIKSQRLVVQPPTHIRKV</sequence>
<dbReference type="EMBL" id="ML009775">
    <property type="protein sequence ID" value="RKO96613.1"/>
    <property type="molecule type" value="Genomic_DNA"/>
</dbReference>
<reference evidence="18" key="3">
    <citation type="submission" date="2018-08" db="EMBL/GenBank/DDBJ databases">
        <title>Leveraging single-cell genomics to expand the Fungal Tree of Life.</title>
        <authorList>
            <consortium name="DOE Joint Genome Institute"/>
            <person name="Ahrendt S.R."/>
            <person name="Quandt C.A."/>
            <person name="Ciobanu D."/>
            <person name="Clum A."/>
            <person name="Salamov A."/>
            <person name="Andreopoulos B."/>
            <person name="Cheng J.-F."/>
            <person name="Woyke T."/>
            <person name="Pelin A."/>
            <person name="Henrissat B."/>
            <person name="Reynolds N."/>
            <person name="Benny G.L."/>
            <person name="Smith M.E."/>
            <person name="James T.Y."/>
            <person name="Grigoriev I.V."/>
        </authorList>
    </citation>
    <scope>NUCLEOTIDE SEQUENCE</scope>
    <source>
        <strain evidence="18">ATCC 52028</strain>
    </source>
</reference>
<dbReference type="OrthoDB" id="5925at2759"/>
<keyword evidence="12 16" id="KW-0408">Iron</keyword>
<dbReference type="EMBL" id="ML014155">
    <property type="protein sequence ID" value="RKP01999.1"/>
    <property type="molecule type" value="Genomic_DNA"/>
</dbReference>
<proteinExistence type="inferred from homology"/>
<keyword evidence="5 16" id="KW-0349">Heme</keyword>
<feature type="domain" description="Cytochrome c" evidence="17">
    <location>
        <begin position="49"/>
        <end position="201"/>
    </location>
</feature>
<keyword evidence="10" id="KW-0249">Electron transport</keyword>
<keyword evidence="8 16" id="KW-0479">Metal-binding</keyword>
<dbReference type="FunFam" id="1.10.760.10:FF:000002">
    <property type="entry name" value="Cytochrome c1, heme protein"/>
    <property type="match status" value="1"/>
</dbReference>
<evidence type="ECO:0000256" key="8">
    <source>
        <dbReference type="ARBA" id="ARBA00022723"/>
    </source>
</evidence>
<dbReference type="EC" id="7.1.1.8" evidence="3"/>
<evidence type="ECO:0000256" key="4">
    <source>
        <dbReference type="ARBA" id="ARBA00022448"/>
    </source>
</evidence>
<keyword evidence="7" id="KW-0812">Transmembrane</keyword>
<keyword evidence="11" id="KW-1133">Transmembrane helix</keyword>
<evidence type="ECO:0000256" key="6">
    <source>
        <dbReference type="ARBA" id="ARBA00022660"/>
    </source>
</evidence>
<dbReference type="InterPro" id="IPR002326">
    <property type="entry name" value="Cyt_c1"/>
</dbReference>
<keyword evidence="13" id="KW-0496">Mitochondrion</keyword>
<keyword evidence="6" id="KW-0679">Respiratory chain</keyword>
<comment type="catalytic activity">
    <reaction evidence="15">
        <text>a quinol + 2 Fe(III)-[cytochrome c](out) = a quinone + 2 Fe(II)-[cytochrome c](out) + 2 H(+)(out)</text>
        <dbReference type="Rhea" id="RHEA:11484"/>
        <dbReference type="Rhea" id="RHEA-COMP:10350"/>
        <dbReference type="Rhea" id="RHEA-COMP:14399"/>
        <dbReference type="ChEBI" id="CHEBI:15378"/>
        <dbReference type="ChEBI" id="CHEBI:24646"/>
        <dbReference type="ChEBI" id="CHEBI:29033"/>
        <dbReference type="ChEBI" id="CHEBI:29034"/>
        <dbReference type="ChEBI" id="CHEBI:132124"/>
        <dbReference type="EC" id="7.1.1.8"/>
    </reaction>
</comment>
<evidence type="ECO:0000256" key="1">
    <source>
        <dbReference type="ARBA" id="ARBA00004273"/>
    </source>
</evidence>
<dbReference type="Proteomes" id="UP000274922">
    <property type="component" value="Unassembled WGS sequence"/>
</dbReference>
<evidence type="ECO:0000256" key="7">
    <source>
        <dbReference type="ARBA" id="ARBA00022692"/>
    </source>
</evidence>
<dbReference type="AlphaFoldDB" id="A0A4V1IUW7"/>
<feature type="binding site" description="covalent" evidence="16">
    <location>
        <position position="65"/>
    </location>
    <ligand>
        <name>heme c</name>
        <dbReference type="ChEBI" id="CHEBI:61717"/>
    </ligand>
</feature>
<name>A0A4V1IUW7_9FUNG</name>
<dbReference type="SUPFAM" id="SSF46626">
    <property type="entry name" value="Cytochrome c"/>
    <property type="match status" value="1"/>
</dbReference>
<dbReference type="InterPro" id="IPR021157">
    <property type="entry name" value="Cyt_c1_TM_anchor_C"/>
</dbReference>
<dbReference type="PRINTS" id="PR00603">
    <property type="entry name" value="CYTOCHROMEC1"/>
</dbReference>
<dbReference type="PANTHER" id="PTHR10266">
    <property type="entry name" value="CYTOCHROME C1"/>
    <property type="match status" value="1"/>
</dbReference>
<dbReference type="InterPro" id="IPR036909">
    <property type="entry name" value="Cyt_c-like_dom_sf"/>
</dbReference>
<evidence type="ECO:0000256" key="9">
    <source>
        <dbReference type="ARBA" id="ARBA00022792"/>
    </source>
</evidence>
<protein>
    <recommendedName>
        <fullName evidence="3">quinol--cytochrome-c reductase</fullName>
        <ecNumber evidence="3">7.1.1.8</ecNumber>
    </recommendedName>
</protein>
<dbReference type="Gene3D" id="1.20.5.100">
    <property type="entry name" value="Cytochrome c1, transmembrane anchor, C-terminal"/>
    <property type="match status" value="1"/>
</dbReference>
<dbReference type="GO" id="GO:0005743">
    <property type="term" value="C:mitochondrial inner membrane"/>
    <property type="evidence" value="ECO:0007669"/>
    <property type="project" value="UniProtKB-SubCell"/>
</dbReference>
<feature type="binding site" description="covalent" evidence="16">
    <location>
        <position position="66"/>
    </location>
    <ligand>
        <name>heme c</name>
        <dbReference type="ChEBI" id="CHEBI:61717"/>
    </ligand>
</feature>
<feature type="binding site" description="covalent" evidence="16">
    <location>
        <position position="62"/>
    </location>
    <ligand>
        <name>heme c</name>
        <dbReference type="ChEBI" id="CHEBI:61717"/>
    </ligand>
</feature>
<dbReference type="InterPro" id="IPR009056">
    <property type="entry name" value="Cyt_c-like_dom"/>
</dbReference>
<dbReference type="PANTHER" id="PTHR10266:SF3">
    <property type="entry name" value="CYTOCHROME C1, HEME PROTEIN, MITOCHONDRIAL"/>
    <property type="match status" value="1"/>
</dbReference>
<dbReference type="GO" id="GO:0020037">
    <property type="term" value="F:heme binding"/>
    <property type="evidence" value="ECO:0007669"/>
    <property type="project" value="InterPro"/>
</dbReference>
<evidence type="ECO:0000256" key="2">
    <source>
        <dbReference type="ARBA" id="ARBA00006488"/>
    </source>
</evidence>
<comment type="subcellular location">
    <subcellularLocation>
        <location evidence="1">Mitochondrion inner membrane</location>
    </subcellularLocation>
</comment>
<feature type="binding site" description="covalent" evidence="16">
    <location>
        <position position="185"/>
    </location>
    <ligand>
        <name>heme c</name>
        <dbReference type="ChEBI" id="CHEBI:61717"/>
    </ligand>
</feature>
<dbReference type="Pfam" id="PF02167">
    <property type="entry name" value="Cytochrom_C1"/>
    <property type="match status" value="1"/>
</dbReference>
<dbReference type="FunFam" id="1.20.5.100:FF:000003">
    <property type="entry name" value="Cytochrome c1, heme protein, mitochondrial"/>
    <property type="match status" value="1"/>
</dbReference>
<evidence type="ECO:0000256" key="15">
    <source>
        <dbReference type="ARBA" id="ARBA00029351"/>
    </source>
</evidence>
<dbReference type="GO" id="GO:0008121">
    <property type="term" value="F:quinol-cytochrome-c reductase activity"/>
    <property type="evidence" value="ECO:0007669"/>
    <property type="project" value="UniProtKB-EC"/>
</dbReference>
<dbReference type="SUPFAM" id="SSF81496">
    <property type="entry name" value="Cytochrome c1 subunit of cytochrome bc1 complex (Ubiquinol-cytochrome c reductase), transmembrane anchor"/>
    <property type="match status" value="1"/>
</dbReference>
<evidence type="ECO:0000313" key="21">
    <source>
        <dbReference type="Proteomes" id="UP000274922"/>
    </source>
</evidence>
<comment type="similarity">
    <text evidence="2">Belongs to the cytochrome c family.</text>
</comment>
<evidence type="ECO:0000256" key="5">
    <source>
        <dbReference type="ARBA" id="ARBA00022617"/>
    </source>
</evidence>
<evidence type="ECO:0000256" key="11">
    <source>
        <dbReference type="ARBA" id="ARBA00022989"/>
    </source>
</evidence>
<evidence type="ECO:0000313" key="20">
    <source>
        <dbReference type="Proteomes" id="UP000268535"/>
    </source>
</evidence>
<evidence type="ECO:0000256" key="14">
    <source>
        <dbReference type="ARBA" id="ARBA00023136"/>
    </source>
</evidence>
<evidence type="ECO:0000256" key="12">
    <source>
        <dbReference type="ARBA" id="ARBA00023004"/>
    </source>
</evidence>
<keyword evidence="4" id="KW-0813">Transport</keyword>
<evidence type="ECO:0000313" key="19">
    <source>
        <dbReference type="EMBL" id="RKP01999.1"/>
    </source>
</evidence>
<evidence type="ECO:0000256" key="10">
    <source>
        <dbReference type="ARBA" id="ARBA00022982"/>
    </source>
</evidence>
<dbReference type="Proteomes" id="UP000268535">
    <property type="component" value="Unassembled WGS sequence"/>
</dbReference>
<organism evidence="19 21">
    <name type="scientific">Caulochytrium protostelioides</name>
    <dbReference type="NCBI Taxonomy" id="1555241"/>
    <lineage>
        <taxon>Eukaryota</taxon>
        <taxon>Fungi</taxon>
        <taxon>Fungi incertae sedis</taxon>
        <taxon>Chytridiomycota</taxon>
        <taxon>Chytridiomycota incertae sedis</taxon>
        <taxon>Chytridiomycetes</taxon>
        <taxon>Caulochytriales</taxon>
        <taxon>Caulochytriaceae</taxon>
        <taxon>Caulochytrium</taxon>
    </lineage>
</organism>
<accession>A0A4V1IUW7</accession>